<name>A0A0C3Q054_9AGAM</name>
<dbReference type="GO" id="GO:0005524">
    <property type="term" value="F:ATP binding"/>
    <property type="evidence" value="ECO:0007669"/>
    <property type="project" value="UniProtKB-UniRule"/>
</dbReference>
<keyword evidence="4 5" id="KW-0694">RNA-binding</keyword>
<dbReference type="Proteomes" id="UP000054248">
    <property type="component" value="Unassembled WGS sequence"/>
</dbReference>
<evidence type="ECO:0000313" key="8">
    <source>
        <dbReference type="Proteomes" id="UP000054248"/>
    </source>
</evidence>
<sequence length="65" mass="6890">TDVGARGLDMDGVGMVINWDLPRNPKEDATGGGNDIITTAEETYIHRVGRTARMGRGGVAISFVT</sequence>
<dbReference type="STRING" id="1051891.A0A0C3Q054"/>
<dbReference type="GO" id="GO:0003724">
    <property type="term" value="F:RNA helicase activity"/>
    <property type="evidence" value="ECO:0007669"/>
    <property type="project" value="UniProtKB-EC"/>
</dbReference>
<dbReference type="AlphaFoldDB" id="A0A0C3Q054"/>
<accession>A0A0C3Q054</accession>
<gene>
    <name evidence="7" type="ORF">M407DRAFT_59137</name>
</gene>
<evidence type="ECO:0000256" key="4">
    <source>
        <dbReference type="ARBA" id="ARBA00022884"/>
    </source>
</evidence>
<keyword evidence="8" id="KW-1185">Reference proteome</keyword>
<comment type="domain">
    <text evidence="5">The Q motif is unique to and characteristic of the DEAD box family of RNA helicases and controls ATP binding and hydrolysis.</text>
</comment>
<dbReference type="HOGENOM" id="CLU_2856143_0_0_1"/>
<keyword evidence="3 5" id="KW-0067">ATP-binding</keyword>
<evidence type="ECO:0000256" key="1">
    <source>
        <dbReference type="ARBA" id="ARBA00022741"/>
    </source>
</evidence>
<dbReference type="PROSITE" id="PS51194">
    <property type="entry name" value="HELICASE_CTER"/>
    <property type="match status" value="1"/>
</dbReference>
<evidence type="ECO:0000256" key="5">
    <source>
        <dbReference type="RuleBase" id="RU365068"/>
    </source>
</evidence>
<dbReference type="Gene3D" id="3.40.50.300">
    <property type="entry name" value="P-loop containing nucleotide triphosphate hydrolases"/>
    <property type="match status" value="1"/>
</dbReference>
<dbReference type="GO" id="GO:0016787">
    <property type="term" value="F:hydrolase activity"/>
    <property type="evidence" value="ECO:0007669"/>
    <property type="project" value="UniProtKB-KW"/>
</dbReference>
<dbReference type="GO" id="GO:0003723">
    <property type="term" value="F:RNA binding"/>
    <property type="evidence" value="ECO:0007669"/>
    <property type="project" value="UniProtKB-UniRule"/>
</dbReference>
<dbReference type="EC" id="3.6.4.13" evidence="5"/>
<feature type="domain" description="Helicase C-terminal" evidence="6">
    <location>
        <begin position="1"/>
        <end position="65"/>
    </location>
</feature>
<evidence type="ECO:0000256" key="3">
    <source>
        <dbReference type="ARBA" id="ARBA00022840"/>
    </source>
</evidence>
<keyword evidence="5" id="KW-0347">Helicase</keyword>
<organism evidence="7 8">
    <name type="scientific">Tulasnella calospora MUT 4182</name>
    <dbReference type="NCBI Taxonomy" id="1051891"/>
    <lineage>
        <taxon>Eukaryota</taxon>
        <taxon>Fungi</taxon>
        <taxon>Dikarya</taxon>
        <taxon>Basidiomycota</taxon>
        <taxon>Agaricomycotina</taxon>
        <taxon>Agaricomycetes</taxon>
        <taxon>Cantharellales</taxon>
        <taxon>Tulasnellaceae</taxon>
        <taxon>Tulasnella</taxon>
    </lineage>
</organism>
<comment type="catalytic activity">
    <reaction evidence="5">
        <text>ATP + H2O = ADP + phosphate + H(+)</text>
        <dbReference type="Rhea" id="RHEA:13065"/>
        <dbReference type="ChEBI" id="CHEBI:15377"/>
        <dbReference type="ChEBI" id="CHEBI:15378"/>
        <dbReference type="ChEBI" id="CHEBI:30616"/>
        <dbReference type="ChEBI" id="CHEBI:43474"/>
        <dbReference type="ChEBI" id="CHEBI:456216"/>
        <dbReference type="EC" id="3.6.4.13"/>
    </reaction>
</comment>
<proteinExistence type="inferred from homology"/>
<reference evidence="7 8" key="1">
    <citation type="submission" date="2014-04" db="EMBL/GenBank/DDBJ databases">
        <authorList>
            <consortium name="DOE Joint Genome Institute"/>
            <person name="Kuo A."/>
            <person name="Girlanda M."/>
            <person name="Perotto S."/>
            <person name="Kohler A."/>
            <person name="Nagy L.G."/>
            <person name="Floudas D."/>
            <person name="Copeland A."/>
            <person name="Barry K.W."/>
            <person name="Cichocki N."/>
            <person name="Veneault-Fourrey C."/>
            <person name="LaButti K."/>
            <person name="Lindquist E.A."/>
            <person name="Lipzen A."/>
            <person name="Lundell T."/>
            <person name="Morin E."/>
            <person name="Murat C."/>
            <person name="Sun H."/>
            <person name="Tunlid A."/>
            <person name="Henrissat B."/>
            <person name="Grigoriev I.V."/>
            <person name="Hibbett D.S."/>
            <person name="Martin F."/>
            <person name="Nordberg H.P."/>
            <person name="Cantor M.N."/>
            <person name="Hua S.X."/>
        </authorList>
    </citation>
    <scope>NUCLEOTIDE SEQUENCE [LARGE SCALE GENOMIC DNA]</scope>
    <source>
        <strain evidence="7 8">MUT 4182</strain>
    </source>
</reference>
<dbReference type="PANTHER" id="PTHR24031">
    <property type="entry name" value="RNA HELICASE"/>
    <property type="match status" value="1"/>
</dbReference>
<comment type="similarity">
    <text evidence="5">Belongs to the DEAD box helicase family.</text>
</comment>
<keyword evidence="1 5" id="KW-0547">Nucleotide-binding</keyword>
<reference evidence="8" key="2">
    <citation type="submission" date="2015-01" db="EMBL/GenBank/DDBJ databases">
        <title>Evolutionary Origins and Diversification of the Mycorrhizal Mutualists.</title>
        <authorList>
            <consortium name="DOE Joint Genome Institute"/>
            <consortium name="Mycorrhizal Genomics Consortium"/>
            <person name="Kohler A."/>
            <person name="Kuo A."/>
            <person name="Nagy L.G."/>
            <person name="Floudas D."/>
            <person name="Copeland A."/>
            <person name="Barry K.W."/>
            <person name="Cichocki N."/>
            <person name="Veneault-Fourrey C."/>
            <person name="LaButti K."/>
            <person name="Lindquist E.A."/>
            <person name="Lipzen A."/>
            <person name="Lundell T."/>
            <person name="Morin E."/>
            <person name="Murat C."/>
            <person name="Riley R."/>
            <person name="Ohm R."/>
            <person name="Sun H."/>
            <person name="Tunlid A."/>
            <person name="Henrissat B."/>
            <person name="Grigoriev I.V."/>
            <person name="Hibbett D.S."/>
            <person name="Martin F."/>
        </authorList>
    </citation>
    <scope>NUCLEOTIDE SEQUENCE [LARGE SCALE GENOMIC DNA]</scope>
    <source>
        <strain evidence="8">MUT 4182</strain>
    </source>
</reference>
<comment type="function">
    <text evidence="5">RNA helicase.</text>
</comment>
<evidence type="ECO:0000256" key="2">
    <source>
        <dbReference type="ARBA" id="ARBA00022801"/>
    </source>
</evidence>
<feature type="non-terminal residue" evidence="7">
    <location>
        <position position="1"/>
    </location>
</feature>
<dbReference type="SUPFAM" id="SSF52540">
    <property type="entry name" value="P-loop containing nucleoside triphosphate hydrolases"/>
    <property type="match status" value="1"/>
</dbReference>
<evidence type="ECO:0000313" key="7">
    <source>
        <dbReference type="EMBL" id="KIO21290.1"/>
    </source>
</evidence>
<protein>
    <recommendedName>
        <fullName evidence="5">ATP-dependent RNA helicase</fullName>
        <ecNumber evidence="5">3.6.4.13</ecNumber>
    </recommendedName>
</protein>
<keyword evidence="2 5" id="KW-0378">Hydrolase</keyword>
<dbReference type="EMBL" id="KN823143">
    <property type="protein sequence ID" value="KIO21290.1"/>
    <property type="molecule type" value="Genomic_DNA"/>
</dbReference>
<feature type="non-terminal residue" evidence="7">
    <location>
        <position position="65"/>
    </location>
</feature>
<dbReference type="Pfam" id="PF00271">
    <property type="entry name" value="Helicase_C"/>
    <property type="match status" value="1"/>
</dbReference>
<dbReference type="OrthoDB" id="10261904at2759"/>
<evidence type="ECO:0000259" key="6">
    <source>
        <dbReference type="PROSITE" id="PS51194"/>
    </source>
</evidence>
<dbReference type="InterPro" id="IPR027417">
    <property type="entry name" value="P-loop_NTPase"/>
</dbReference>
<dbReference type="InterPro" id="IPR001650">
    <property type="entry name" value="Helicase_C-like"/>
</dbReference>